<dbReference type="OrthoDB" id="434989at2759"/>
<keyword evidence="3" id="KW-1185">Reference proteome</keyword>
<dbReference type="PANTHER" id="PTHR12271:SF12">
    <property type="entry name" value="POLYMERASE NUCLEOTIDYL TRANSFERASE DOMAIN-CONTAINING PROTEIN"/>
    <property type="match status" value="1"/>
</dbReference>
<dbReference type="GO" id="GO:0050265">
    <property type="term" value="F:RNA uridylyltransferase activity"/>
    <property type="evidence" value="ECO:0007669"/>
    <property type="project" value="TreeGrafter"/>
</dbReference>
<feature type="domain" description="Poly(A) RNA polymerase mitochondrial-like central palm" evidence="1">
    <location>
        <begin position="59"/>
        <end position="198"/>
    </location>
</feature>
<dbReference type="SUPFAM" id="SSF81301">
    <property type="entry name" value="Nucleotidyltransferase"/>
    <property type="match status" value="1"/>
</dbReference>
<reference evidence="2 3" key="1">
    <citation type="submission" date="2014-09" db="EMBL/GenBank/DDBJ databases">
        <authorList>
            <person name="Martin A.A."/>
        </authorList>
    </citation>
    <scope>NUCLEOTIDE SEQUENCE</scope>
    <source>
        <strain evidence="3">ED321</strain>
        <strain evidence="2">ED321 Heterogonic</strain>
    </source>
</reference>
<evidence type="ECO:0000259" key="1">
    <source>
        <dbReference type="Pfam" id="PF22600"/>
    </source>
</evidence>
<reference evidence="4" key="2">
    <citation type="submission" date="2020-12" db="UniProtKB">
        <authorList>
            <consortium name="WormBaseParasite"/>
        </authorList>
    </citation>
    <scope>IDENTIFICATION</scope>
</reference>
<dbReference type="Gene3D" id="1.10.1410.10">
    <property type="match status" value="1"/>
</dbReference>
<accession>A0A090L1V8</accession>
<dbReference type="GO" id="GO:0031123">
    <property type="term" value="P:RNA 3'-end processing"/>
    <property type="evidence" value="ECO:0007669"/>
    <property type="project" value="TreeGrafter"/>
</dbReference>
<dbReference type="WBParaSite" id="SRAE_1000193500.1">
    <property type="protein sequence ID" value="SRAE_1000193500.1"/>
    <property type="gene ID" value="WBGene00258547"/>
</dbReference>
<dbReference type="STRING" id="34506.A0A090L1V8"/>
<name>A0A090L1V8_STRRB</name>
<dbReference type="Pfam" id="PF22600">
    <property type="entry name" value="MTPAP-like_central"/>
    <property type="match status" value="1"/>
</dbReference>
<evidence type="ECO:0000313" key="2">
    <source>
        <dbReference type="EMBL" id="CEF63677.1"/>
    </source>
</evidence>
<dbReference type="CTD" id="36376042"/>
<dbReference type="AlphaFoldDB" id="A0A090L1V8"/>
<dbReference type="Proteomes" id="UP000035682">
    <property type="component" value="Unplaced"/>
</dbReference>
<gene>
    <name evidence="2 4 5" type="ORF">SRAE_1000193500</name>
</gene>
<dbReference type="Gene3D" id="3.30.460.10">
    <property type="entry name" value="Beta Polymerase, domain 2"/>
    <property type="match status" value="1"/>
</dbReference>
<organism evidence="2">
    <name type="scientific">Strongyloides ratti</name>
    <name type="common">Parasitic roundworm</name>
    <dbReference type="NCBI Taxonomy" id="34506"/>
    <lineage>
        <taxon>Eukaryota</taxon>
        <taxon>Metazoa</taxon>
        <taxon>Ecdysozoa</taxon>
        <taxon>Nematoda</taxon>
        <taxon>Chromadorea</taxon>
        <taxon>Rhabditida</taxon>
        <taxon>Tylenchina</taxon>
        <taxon>Panagrolaimomorpha</taxon>
        <taxon>Strongyloidoidea</taxon>
        <taxon>Strongyloididae</taxon>
        <taxon>Strongyloides</taxon>
    </lineage>
</organism>
<dbReference type="EMBL" id="LN609528">
    <property type="protein sequence ID" value="CEF63677.1"/>
    <property type="molecule type" value="Genomic_DNA"/>
</dbReference>
<dbReference type="InterPro" id="IPR054708">
    <property type="entry name" value="MTPAP-like_central"/>
</dbReference>
<protein>
    <submittedName>
        <fullName evidence="4">Poly(A) RNA polymerase GLD2</fullName>
    </submittedName>
</protein>
<proteinExistence type="predicted"/>
<dbReference type="RefSeq" id="XP_024502878.1">
    <property type="nucleotide sequence ID" value="XM_024648953.1"/>
</dbReference>
<evidence type="ECO:0000313" key="4">
    <source>
        <dbReference type="WBParaSite" id="SRAE_1000193500.1"/>
    </source>
</evidence>
<sequence>MKKVLPSTINNVYLRFNHSNLQYIYKNIINDRKFIHSYSDLFDPDKLAILEKNLDIVEKKRAERFELLIKKVSPHIAQLKSVICNANSDLLPVGSLATGLAISNESDIDLVFIPSIENIESFLNDFNDNSEFKKTFIKTAHKVIEKDINYKENIKSCGFLLHAKVPILQLELKNGLKYDIQFCNSHSLRNTNLIRHYAAADIRYRKLYIFVRTLAKKLNIINGRNGFLTSYQISLLVAHFLQTKYRKQQPVLPIIPKICCSALSPSITIEEVCKNLKNPVNVSAVTTHINPNPSASYLAIQFVDYFANFNYKVNAIYMDKLLPEKSYGIRNYRKLQIFDTYSSKSISRGGMVIESLSQSMKYVIKSVRKLIFFIF</sequence>
<dbReference type="WormBase" id="SRAE_1000193500">
    <property type="protein sequence ID" value="SRP03030"/>
    <property type="gene ID" value="WBGene00258547"/>
</dbReference>
<dbReference type="OMA" id="MQVDIQF"/>
<evidence type="ECO:0000313" key="5">
    <source>
        <dbReference type="WormBase" id="SRAE_1000193500"/>
    </source>
</evidence>
<dbReference type="SUPFAM" id="SSF81631">
    <property type="entry name" value="PAP/OAS1 substrate-binding domain"/>
    <property type="match status" value="1"/>
</dbReference>
<dbReference type="PANTHER" id="PTHR12271">
    <property type="entry name" value="POLY A POLYMERASE CID PAP -RELATED"/>
    <property type="match status" value="1"/>
</dbReference>
<dbReference type="GeneID" id="36376042"/>
<evidence type="ECO:0000313" key="3">
    <source>
        <dbReference type="Proteomes" id="UP000035682"/>
    </source>
</evidence>
<dbReference type="InterPro" id="IPR043519">
    <property type="entry name" value="NT_sf"/>
</dbReference>